<accession>A0ABW4MR65</accession>
<dbReference type="EMBL" id="JBHUEK010000025">
    <property type="protein sequence ID" value="MFD1780481.1"/>
    <property type="molecule type" value="Genomic_DNA"/>
</dbReference>
<evidence type="ECO:0000256" key="2">
    <source>
        <dbReference type="SAM" id="SignalP"/>
    </source>
</evidence>
<feature type="chain" id="PRO_5046873165" evidence="2">
    <location>
        <begin position="23"/>
        <end position="52"/>
    </location>
</feature>
<keyword evidence="4" id="KW-1185">Reference proteome</keyword>
<name>A0ABW4MR65_9BACI</name>
<evidence type="ECO:0000313" key="4">
    <source>
        <dbReference type="Proteomes" id="UP001597227"/>
    </source>
</evidence>
<feature type="region of interest" description="Disordered" evidence="1">
    <location>
        <begin position="25"/>
        <end position="52"/>
    </location>
</feature>
<organism evidence="3 4">
    <name type="scientific">Fredinandcohnia salidurans</name>
    <dbReference type="NCBI Taxonomy" id="2595041"/>
    <lineage>
        <taxon>Bacteria</taxon>
        <taxon>Bacillati</taxon>
        <taxon>Bacillota</taxon>
        <taxon>Bacilli</taxon>
        <taxon>Bacillales</taxon>
        <taxon>Bacillaceae</taxon>
        <taxon>Fredinandcohnia</taxon>
    </lineage>
</organism>
<protein>
    <submittedName>
        <fullName evidence="3">Uncharacterized protein</fullName>
    </submittedName>
</protein>
<evidence type="ECO:0000256" key="1">
    <source>
        <dbReference type="SAM" id="MobiDB-lite"/>
    </source>
</evidence>
<dbReference type="PROSITE" id="PS51257">
    <property type="entry name" value="PROKAR_LIPOPROTEIN"/>
    <property type="match status" value="1"/>
</dbReference>
<feature type="compositionally biased region" description="Acidic residues" evidence="1">
    <location>
        <begin position="27"/>
        <end position="52"/>
    </location>
</feature>
<proteinExistence type="predicted"/>
<comment type="caution">
    <text evidence="3">The sequence shown here is derived from an EMBL/GenBank/DDBJ whole genome shotgun (WGS) entry which is preliminary data.</text>
</comment>
<evidence type="ECO:0000313" key="3">
    <source>
        <dbReference type="EMBL" id="MFD1780481.1"/>
    </source>
</evidence>
<dbReference type="RefSeq" id="WP_180271102.1">
    <property type="nucleotide sequence ID" value="NZ_JBHUEK010000025.1"/>
</dbReference>
<gene>
    <name evidence="3" type="ORF">ACFSFW_17580</name>
</gene>
<keyword evidence="2" id="KW-0732">Signal</keyword>
<reference evidence="4" key="1">
    <citation type="journal article" date="2019" name="Int. J. Syst. Evol. Microbiol.">
        <title>The Global Catalogue of Microorganisms (GCM) 10K type strain sequencing project: providing services to taxonomists for standard genome sequencing and annotation.</title>
        <authorList>
            <consortium name="The Broad Institute Genomics Platform"/>
            <consortium name="The Broad Institute Genome Sequencing Center for Infectious Disease"/>
            <person name="Wu L."/>
            <person name="Ma J."/>
        </authorList>
    </citation>
    <scope>NUCLEOTIDE SEQUENCE [LARGE SCALE GENOMIC DNA]</scope>
    <source>
        <strain evidence="4">CCUG 15531</strain>
    </source>
</reference>
<sequence length="52" mass="6096">MNRIKRLFMLLLLAFPMFFLMGCGDDERPEEGEDIEEIEEEDEIGDGEIDDE</sequence>
<feature type="signal peptide" evidence="2">
    <location>
        <begin position="1"/>
        <end position="22"/>
    </location>
</feature>
<dbReference type="Proteomes" id="UP001597227">
    <property type="component" value="Unassembled WGS sequence"/>
</dbReference>